<gene>
    <name evidence="3" type="ORF">K8V85_09445</name>
</gene>
<evidence type="ECO:0000313" key="4">
    <source>
        <dbReference type="Proteomes" id="UP000706163"/>
    </source>
</evidence>
<comment type="caution">
    <text evidence="3">The sequence shown here is derived from an EMBL/GenBank/DDBJ whole genome shotgun (WGS) entry which is preliminary data.</text>
</comment>
<feature type="coiled-coil region" evidence="1">
    <location>
        <begin position="156"/>
        <end position="183"/>
    </location>
</feature>
<feature type="domain" description="BppU N-terminal" evidence="2">
    <location>
        <begin position="16"/>
        <end position="168"/>
    </location>
</feature>
<accession>A0A921H0Q5</accession>
<name>A0A921H0Q5_9STAP</name>
<reference evidence="3" key="2">
    <citation type="submission" date="2021-09" db="EMBL/GenBank/DDBJ databases">
        <authorList>
            <person name="Gilroy R."/>
        </authorList>
    </citation>
    <scope>NUCLEOTIDE SEQUENCE</scope>
    <source>
        <strain evidence="3">CHK149-3286</strain>
    </source>
</reference>
<proteinExistence type="predicted"/>
<dbReference type="InterPro" id="IPR018913">
    <property type="entry name" value="BppU_N"/>
</dbReference>
<dbReference type="Pfam" id="PF10651">
    <property type="entry name" value="BppU_N"/>
    <property type="match status" value="1"/>
</dbReference>
<sequence>MAKDILNQNIKKVGKIDIKNTAYAEGVKRTNIEFANLDNNTAVLQFEITKDNAPVIITKKNAYIYAYFKSSKGNAREAVEVDYTDAENGIVAIQLDDDYLKAVTGQKVYGELYVTLHQWNEVDADFSDTVVLSKFDFKVKDALINQISGVTKTEYIRMFDELRDKVKERMNEMEDDIGKITELKQDITNLITKSTSDIEKLSKNTIKEINDASASNLNEVDSKLKNAKLEIDDSINIYKENVERIKDDFQTFIDSNEFITTAEFENFREEIIELTKLSSNDIEAIKKELKDNISQEIDNKINDLNWQKHALTKEDGALYEYDFKDKEDEFLSLENGIYYVTNVPIDKDQTSQAGFVFVGSRDGEDNVKHIVFSPYNSTQLYLKRYYEEWKDWELMNGEVSNTGWKDMTLENGVVATESNRKPQYKITTIGGTKLVSVRGSVKKLDKEGTTFGSIPMTLSYPEYYSQVTNKKDNGNGLNITARNRFVIATNGKIVLETFGYNPKDASGTETVMINHTFQV</sequence>
<dbReference type="RefSeq" id="WP_278675835.1">
    <property type="nucleotide sequence ID" value="NZ_DYVT01000110.1"/>
</dbReference>
<reference evidence="3" key="1">
    <citation type="journal article" date="2021" name="PeerJ">
        <title>Extensive microbial diversity within the chicken gut microbiome revealed by metagenomics and culture.</title>
        <authorList>
            <person name="Gilroy R."/>
            <person name="Ravi A."/>
            <person name="Getino M."/>
            <person name="Pursley I."/>
            <person name="Horton D.L."/>
            <person name="Alikhan N.F."/>
            <person name="Baker D."/>
            <person name="Gharbi K."/>
            <person name="Hall N."/>
            <person name="Watson M."/>
            <person name="Adriaenssens E.M."/>
            <person name="Foster-Nyarko E."/>
            <person name="Jarju S."/>
            <person name="Secka A."/>
            <person name="Antonio M."/>
            <person name="Oren A."/>
            <person name="Chaudhuri R.R."/>
            <person name="La Ragione R."/>
            <person name="Hildebrand F."/>
            <person name="Pallen M.J."/>
        </authorList>
    </citation>
    <scope>NUCLEOTIDE SEQUENCE</scope>
    <source>
        <strain evidence="3">CHK149-3286</strain>
    </source>
</reference>
<keyword evidence="1" id="KW-0175">Coiled coil</keyword>
<evidence type="ECO:0000259" key="2">
    <source>
        <dbReference type="Pfam" id="PF10651"/>
    </source>
</evidence>
<dbReference type="Gene3D" id="2.60.40.3350">
    <property type="match status" value="1"/>
</dbReference>
<dbReference type="Proteomes" id="UP000706163">
    <property type="component" value="Unassembled WGS sequence"/>
</dbReference>
<dbReference type="EMBL" id="DYVT01000110">
    <property type="protein sequence ID" value="HJF68520.1"/>
    <property type="molecule type" value="Genomic_DNA"/>
</dbReference>
<evidence type="ECO:0000313" key="3">
    <source>
        <dbReference type="EMBL" id="HJF68520.1"/>
    </source>
</evidence>
<protein>
    <submittedName>
        <fullName evidence="3">BppU family phage baseplate upper protein</fullName>
    </submittedName>
</protein>
<dbReference type="AlphaFoldDB" id="A0A921H0Q5"/>
<dbReference type="Gene3D" id="1.20.120.20">
    <property type="entry name" value="Apolipoprotein"/>
    <property type="match status" value="1"/>
</dbReference>
<evidence type="ECO:0000256" key="1">
    <source>
        <dbReference type="SAM" id="Coils"/>
    </source>
</evidence>
<organism evidence="3 4">
    <name type="scientific">Staphylococcus kloosii</name>
    <dbReference type="NCBI Taxonomy" id="29384"/>
    <lineage>
        <taxon>Bacteria</taxon>
        <taxon>Bacillati</taxon>
        <taxon>Bacillota</taxon>
        <taxon>Bacilli</taxon>
        <taxon>Bacillales</taxon>
        <taxon>Staphylococcaceae</taxon>
        <taxon>Staphylococcus</taxon>
    </lineage>
</organism>